<reference evidence="4 5" key="1">
    <citation type="submission" date="2019-03" db="EMBL/GenBank/DDBJ databases">
        <title>Genomic Encyclopedia of Type Strains, Phase III (KMG-III): the genomes of soil and plant-associated and newly described type strains.</title>
        <authorList>
            <person name="Whitman W."/>
        </authorList>
    </citation>
    <scope>NUCLEOTIDE SEQUENCE [LARGE SCALE GENOMIC DNA]</scope>
    <source>
        <strain evidence="4 5">CECT 7378</strain>
    </source>
</reference>
<dbReference type="Gene3D" id="3.90.79.10">
    <property type="entry name" value="Nucleoside Triphosphate Pyrophosphohydrolase"/>
    <property type="match status" value="1"/>
</dbReference>
<evidence type="ECO:0000259" key="3">
    <source>
        <dbReference type="PROSITE" id="PS51462"/>
    </source>
</evidence>
<gene>
    <name evidence="4" type="ORF">DFP79_0467</name>
</gene>
<dbReference type="PANTHER" id="PTHR43222:SF11">
    <property type="entry name" value="PHOSPHATASE NUDJ"/>
    <property type="match status" value="1"/>
</dbReference>
<proteinExistence type="predicted"/>
<dbReference type="AlphaFoldDB" id="A0A4R6MD91"/>
<dbReference type="InterPro" id="IPR000086">
    <property type="entry name" value="NUDIX_hydrolase_dom"/>
</dbReference>
<dbReference type="EMBL" id="SNXC01000009">
    <property type="protein sequence ID" value="TDO99484.1"/>
    <property type="molecule type" value="Genomic_DNA"/>
</dbReference>
<keyword evidence="5" id="KW-1185">Reference proteome</keyword>
<accession>A0A4R6MD91</accession>
<evidence type="ECO:0000256" key="1">
    <source>
        <dbReference type="ARBA" id="ARBA00001946"/>
    </source>
</evidence>
<name>A0A4R6MD91_9GAMM</name>
<comment type="caution">
    <text evidence="4">The sequence shown here is derived from an EMBL/GenBank/DDBJ whole genome shotgun (WGS) entry which is preliminary data.</text>
</comment>
<dbReference type="PROSITE" id="PS00893">
    <property type="entry name" value="NUDIX_BOX"/>
    <property type="match status" value="1"/>
</dbReference>
<protein>
    <submittedName>
        <fullName evidence="4">NUDIX domain-containing protein</fullName>
    </submittedName>
</protein>
<dbReference type="InterPro" id="IPR015797">
    <property type="entry name" value="NUDIX_hydrolase-like_dom_sf"/>
</dbReference>
<evidence type="ECO:0000256" key="2">
    <source>
        <dbReference type="ARBA" id="ARBA00022801"/>
    </source>
</evidence>
<organism evidence="4 5">
    <name type="scientific">Marinomonas balearica</name>
    <dbReference type="NCBI Taxonomy" id="491947"/>
    <lineage>
        <taxon>Bacteria</taxon>
        <taxon>Pseudomonadati</taxon>
        <taxon>Pseudomonadota</taxon>
        <taxon>Gammaproteobacteria</taxon>
        <taxon>Oceanospirillales</taxon>
        <taxon>Oceanospirillaceae</taxon>
        <taxon>Marinomonas</taxon>
    </lineage>
</organism>
<dbReference type="RefSeq" id="WP_133502341.1">
    <property type="nucleotide sequence ID" value="NZ_SNXC01000009.1"/>
</dbReference>
<dbReference type="OrthoDB" id="8594221at2"/>
<sequence>MVKEIQDGITVLNQPAGHVENNESIVSAVIRETYEESGWRVKPKGILGFYTLTPFHGADTYHRICIVCDALEQVSFELDPDIIESVWLSETEINAHALRSPLVKKCIDDLTSYAKSKRSLIPLDAICNDYL</sequence>
<dbReference type="PROSITE" id="PS51462">
    <property type="entry name" value="NUDIX"/>
    <property type="match status" value="1"/>
</dbReference>
<evidence type="ECO:0000313" key="4">
    <source>
        <dbReference type="EMBL" id="TDO99484.1"/>
    </source>
</evidence>
<dbReference type="Proteomes" id="UP000294656">
    <property type="component" value="Unassembled WGS sequence"/>
</dbReference>
<keyword evidence="2" id="KW-0378">Hydrolase</keyword>
<comment type="cofactor">
    <cofactor evidence="1">
        <name>Mg(2+)</name>
        <dbReference type="ChEBI" id="CHEBI:18420"/>
    </cofactor>
</comment>
<dbReference type="InterPro" id="IPR020084">
    <property type="entry name" value="NUDIX_hydrolase_CS"/>
</dbReference>
<dbReference type="Pfam" id="PF00293">
    <property type="entry name" value="NUDIX"/>
    <property type="match status" value="1"/>
</dbReference>
<dbReference type="PANTHER" id="PTHR43222">
    <property type="entry name" value="NUDIX HYDROLASE 23"/>
    <property type="match status" value="1"/>
</dbReference>
<feature type="domain" description="Nudix hydrolase" evidence="3">
    <location>
        <begin position="1"/>
        <end position="111"/>
    </location>
</feature>
<dbReference type="SUPFAM" id="SSF55811">
    <property type="entry name" value="Nudix"/>
    <property type="match status" value="1"/>
</dbReference>
<dbReference type="GO" id="GO:0016787">
    <property type="term" value="F:hydrolase activity"/>
    <property type="evidence" value="ECO:0007669"/>
    <property type="project" value="UniProtKB-KW"/>
</dbReference>
<evidence type="ECO:0000313" key="5">
    <source>
        <dbReference type="Proteomes" id="UP000294656"/>
    </source>
</evidence>